<feature type="compositionally biased region" description="Low complexity" evidence="5">
    <location>
        <begin position="1571"/>
        <end position="1584"/>
    </location>
</feature>
<feature type="compositionally biased region" description="Low complexity" evidence="5">
    <location>
        <begin position="1143"/>
        <end position="1158"/>
    </location>
</feature>
<feature type="compositionally biased region" description="Basic and acidic residues" evidence="5">
    <location>
        <begin position="1452"/>
        <end position="1513"/>
    </location>
</feature>
<dbReference type="CDD" id="cd22265">
    <property type="entry name" value="UDM1_RNF168"/>
    <property type="match status" value="1"/>
</dbReference>
<feature type="compositionally biased region" description="Basic and acidic residues" evidence="5">
    <location>
        <begin position="1185"/>
        <end position="1209"/>
    </location>
</feature>
<dbReference type="GO" id="GO:0046713">
    <property type="term" value="P:borate transport"/>
    <property type="evidence" value="ECO:0007669"/>
    <property type="project" value="TreeGrafter"/>
</dbReference>
<feature type="region of interest" description="Disordered" evidence="5">
    <location>
        <begin position="1697"/>
        <end position="1766"/>
    </location>
</feature>
<dbReference type="Gene3D" id="1.10.287.570">
    <property type="entry name" value="Helical hairpin bin"/>
    <property type="match status" value="1"/>
</dbReference>
<evidence type="ECO:0000256" key="1">
    <source>
        <dbReference type="ARBA" id="ARBA00004141"/>
    </source>
</evidence>
<feature type="compositionally biased region" description="Basic and acidic residues" evidence="5">
    <location>
        <begin position="1161"/>
        <end position="1174"/>
    </location>
</feature>
<feature type="domain" description="Bicarbonate transporter-like transmembrane" evidence="7">
    <location>
        <begin position="130"/>
        <end position="309"/>
    </location>
</feature>
<feature type="transmembrane region" description="Helical" evidence="6">
    <location>
        <begin position="595"/>
        <end position="612"/>
    </location>
</feature>
<feature type="compositionally biased region" description="Low complexity" evidence="5">
    <location>
        <begin position="1104"/>
        <end position="1119"/>
    </location>
</feature>
<dbReference type="GO" id="GO:0050801">
    <property type="term" value="P:monoatomic ion homeostasis"/>
    <property type="evidence" value="ECO:0007669"/>
    <property type="project" value="TreeGrafter"/>
</dbReference>
<dbReference type="GO" id="GO:0005452">
    <property type="term" value="F:solute:inorganic anion antiporter activity"/>
    <property type="evidence" value="ECO:0007669"/>
    <property type="project" value="InterPro"/>
</dbReference>
<feature type="compositionally biased region" description="Basic and acidic residues" evidence="5">
    <location>
        <begin position="47"/>
        <end position="59"/>
    </location>
</feature>
<keyword evidence="3 6" id="KW-1133">Transmembrane helix</keyword>
<feature type="compositionally biased region" description="Polar residues" evidence="5">
    <location>
        <begin position="883"/>
        <end position="901"/>
    </location>
</feature>
<feature type="transmembrane region" description="Helical" evidence="6">
    <location>
        <begin position="442"/>
        <end position="460"/>
    </location>
</feature>
<proteinExistence type="predicted"/>
<dbReference type="PANTHER" id="PTHR11453:SF38">
    <property type="entry name" value="ANION TRANSPORTER (EUROFUNG)"/>
    <property type="match status" value="1"/>
</dbReference>
<feature type="compositionally biased region" description="Basic and acidic residues" evidence="5">
    <location>
        <begin position="987"/>
        <end position="1041"/>
    </location>
</feature>
<feature type="compositionally biased region" description="Low complexity" evidence="5">
    <location>
        <begin position="1"/>
        <end position="20"/>
    </location>
</feature>
<dbReference type="EMBL" id="CCYA01000260">
    <property type="protein sequence ID" value="CEH15288.1"/>
    <property type="molecule type" value="Genomic_DNA"/>
</dbReference>
<dbReference type="PANTHER" id="PTHR11453">
    <property type="entry name" value="ANION EXCHANGE PROTEIN"/>
    <property type="match status" value="1"/>
</dbReference>
<feature type="compositionally biased region" description="Basic and acidic residues" evidence="5">
    <location>
        <begin position="1529"/>
        <end position="1570"/>
    </location>
</feature>
<dbReference type="GO" id="GO:0006820">
    <property type="term" value="P:monoatomic anion transport"/>
    <property type="evidence" value="ECO:0007669"/>
    <property type="project" value="InterPro"/>
</dbReference>
<feature type="compositionally biased region" description="Basic and acidic residues" evidence="5">
    <location>
        <begin position="1303"/>
        <end position="1321"/>
    </location>
</feature>
<feature type="transmembrane region" description="Helical" evidence="6">
    <location>
        <begin position="344"/>
        <end position="363"/>
    </location>
</feature>
<feature type="compositionally biased region" description="Low complexity" evidence="5">
    <location>
        <begin position="799"/>
        <end position="816"/>
    </location>
</feature>
<dbReference type="InterPro" id="IPR003020">
    <property type="entry name" value="HCO3_transpt_euk"/>
</dbReference>
<dbReference type="InterPro" id="IPR011531">
    <property type="entry name" value="HCO3_transpt-like_TM_dom"/>
</dbReference>
<feature type="compositionally biased region" description="Low complexity" evidence="5">
    <location>
        <begin position="1044"/>
        <end position="1061"/>
    </location>
</feature>
<sequence>MSAPADLEAPAADPSPHSSPGQNEATLRQRAAVQGLVGSSSLGRGDSPNDSRTAGHSDSEVAASAQNGKKAYNLKPLDGNSSASAAAQGGRPRQSPKEHLADHAGVQSSFPCFPGDRAWGERSWLYEFMPFRGMYYDVRRRLPFYASDWTSAFLPKNWWTILQSIPRLYFINLMPAIAYLLDLTHRTNGAYGINEVIIVTALPLVVFSIFSAQPLTIVGFTGLTNLVCYTQYTIVVDHYGLSQLDYLRVQAWAFIWAAGFHFIAALFNLCDFSRFITDMTSATFGFYVGIVYIQKGIEILILEFEPAPLDNATGWLSVVVAMLFVISVYLVSKVANTSALPFKLRSFVGAFAFAAGCLVWTGFTHFPENSLRRVPLERLPITKSFFPTLNRSWFIDFWNIELRWVFVGAGFGFGIFLLFWFDHNVSSIMAQGRQFPLKRPAGFHWDFFLLGVTTLVSGFLGLPAPNGLVPQCPWHTDSLSVYKQVDPDAATENEEKDPKATSRQRRAPATIVNTRVVEQRVSHLIVGLLTVGTATRPLLVALGTMPRAVFAGIFILVGWASIEDNIITTRTLALLRDDAMADPKDPLLKVRKSKIFLFVAIQWLFFAMTFAISQTVAAIGFPVIIILLIPFRYYLVPRWFSPAELKILDAPTADSDVVLASIGHSFGVTGAGERVARDTGIAGELWDGSEFDDDEYAEFGGSRFNKSRRDLYDSEGAEGATAYTIGDEDEGDLPPRIETPFPGRAPSPFHWYRPQTPLTPQFDARGGQESSESQDDVAPLAHAPPSSTVPAAIPRTWFSPKKSSTEKATASASEPALSQNNRSPIEPVNAPPILAAPPIGGGETLDAEILSALSNGDAEPAPEPSTAPAVLAAPPVSSIAGKGSTQVVDASAESTAQSGPTAPQALAADAAITGASGVGTANIAKSVTSDKASTKQDKKARKAAEKAEKEEQKRLKREAQRKAAEETQALANQRLLAAQQAAAETQARAEKLKTDQQRAEEAAEADRLRQRQEREAAEQQARESKELERRNSKLKRSESKKASKAAAQTAAAAAAGSATLHELVEEHEQQEAAKAAQAERDEKHARDHDKAEAELRAKEEADKAAAAAAGGAALEHLALQVKHNSEQEAEKEAKAAEEKQKAESAAALAGGDALAKLASKVKHDTEKERKHDDEAVAAAAEALDEIVKRHERERAELSERKQREHEEAASKGADALAALVAKHKEDSEAEARAEQERAQREQEAREKNEKARDAQKAAAAAAGGGALAELIAARQKEEQDAAERAKEIHELEQRAAAAAIAQRKAEEAKRKERETQEKEAAELAARQRQMLAEKEEKQRLRDEQDKAAALAEEKRKAEEEAAAAKAREAEEAAQRQRKEEEVAAAAKQREAEEAAEKQRQEEKAAAERQRKEEESAAAEQQREADEAAARKRKEEELAAAAAAASAAAATAELEKQRKAAEEQHKKEEAEAQKRAEALRAAEEKKRKEDEKARKDKEAADKKRAKEEKKKAKEAAAAAAAEEKKRKKQLEKDAKEAKKASELQRKNELEEQKAREAQAQEVADAKTKADSEAAAAAVVNAGRAEPSQVRSAETSVTPETPNGGQQSRNDDEEALGAGAIAVGGAAGLAAYSGTKKDKGKGKAVEDGQTGADEPLVESLKPSAAVASQSQHVQDASDTSGASKRQGWASMLFKTRLGDNVPLSNAGEAGVDKSQIGKPRPAEDKKAASKVLNTVAQPEAVSQPAPVTKDVKSNRQSSQVAASSADGCALDAQVPPELLAKVQADKKASKRSSKSQLSAASTDDAQRASGLSAFGNKLGWASLTHLNKDDQAAPKPISKDTSPPATPAKSKLSVKKSKDKSAQVAAPSAGNTSRFVEPPGIQRGEYIEHVNPRFAKTTASAPAVQWR</sequence>
<feature type="region of interest" description="Disordered" evidence="5">
    <location>
        <begin position="1779"/>
        <end position="1805"/>
    </location>
</feature>
<feature type="transmembrane region" description="Helical" evidence="6">
    <location>
        <begin position="314"/>
        <end position="332"/>
    </location>
</feature>
<feature type="domain" description="Bicarbonate transporter-like transmembrane" evidence="7">
    <location>
        <begin position="316"/>
        <end position="651"/>
    </location>
</feature>
<feature type="compositionally biased region" description="Basic and acidic residues" evidence="5">
    <location>
        <begin position="932"/>
        <end position="965"/>
    </location>
</feature>
<feature type="transmembrane region" description="Helical" evidence="6">
    <location>
        <begin position="282"/>
        <end position="302"/>
    </location>
</feature>
<keyword evidence="4 6" id="KW-0472">Membrane</keyword>
<feature type="compositionally biased region" description="Low complexity" evidence="5">
    <location>
        <begin position="1210"/>
        <end position="1220"/>
    </location>
</feature>
<feature type="compositionally biased region" description="Low complexity" evidence="5">
    <location>
        <begin position="1438"/>
        <end position="1451"/>
    </location>
</feature>
<feature type="transmembrane region" description="Helical" evidence="6">
    <location>
        <begin position="251"/>
        <end position="270"/>
    </location>
</feature>
<dbReference type="GO" id="GO:0005886">
    <property type="term" value="C:plasma membrane"/>
    <property type="evidence" value="ECO:0007669"/>
    <property type="project" value="TreeGrafter"/>
</dbReference>
<feature type="compositionally biased region" description="Basic and acidic residues" evidence="5">
    <location>
        <begin position="1633"/>
        <end position="1644"/>
    </location>
</feature>
<feature type="compositionally biased region" description="Low complexity" evidence="5">
    <location>
        <begin position="1256"/>
        <end position="1273"/>
    </location>
</feature>
<feature type="compositionally biased region" description="Polar residues" evidence="5">
    <location>
        <begin position="1587"/>
        <end position="1606"/>
    </location>
</feature>
<feature type="compositionally biased region" description="Basic and acidic residues" evidence="5">
    <location>
        <begin position="1365"/>
        <end position="1436"/>
    </location>
</feature>
<evidence type="ECO:0000256" key="5">
    <source>
        <dbReference type="SAM" id="MobiDB-lite"/>
    </source>
</evidence>
<feature type="compositionally biased region" description="Basic and acidic residues" evidence="5">
    <location>
        <begin position="1274"/>
        <end position="1293"/>
    </location>
</feature>
<evidence type="ECO:0000256" key="2">
    <source>
        <dbReference type="ARBA" id="ARBA00022692"/>
    </source>
</evidence>
<feature type="compositionally biased region" description="Basic and acidic residues" evidence="5">
    <location>
        <begin position="1062"/>
        <end position="1103"/>
    </location>
</feature>
<feature type="region of interest" description="Disordered" evidence="5">
    <location>
        <begin position="715"/>
        <end position="904"/>
    </location>
</feature>
<accession>A0A0P1BH19</accession>
<feature type="region of interest" description="Disordered" evidence="5">
    <location>
        <begin position="1"/>
        <end position="101"/>
    </location>
</feature>
<feature type="compositionally biased region" description="Low complexity" evidence="5">
    <location>
        <begin position="966"/>
        <end position="986"/>
    </location>
</feature>
<evidence type="ECO:0000256" key="4">
    <source>
        <dbReference type="ARBA" id="ARBA00023136"/>
    </source>
</evidence>
<feature type="transmembrane region" description="Helical" evidence="6">
    <location>
        <begin position="193"/>
        <end position="212"/>
    </location>
</feature>
<dbReference type="STRING" id="401625.A0A0P1BH19"/>
<feature type="compositionally biased region" description="Basic and acidic residues" evidence="5">
    <location>
        <begin position="1331"/>
        <end position="1359"/>
    </location>
</feature>
<feature type="transmembrane region" description="Helical" evidence="6">
    <location>
        <begin position="402"/>
        <end position="421"/>
    </location>
</feature>
<protein>
    <submittedName>
        <fullName evidence="8">Related to bor1-boron efflux transporter</fullName>
    </submittedName>
</protein>
<feature type="compositionally biased region" description="Polar residues" evidence="5">
    <location>
        <begin position="37"/>
        <end position="46"/>
    </location>
</feature>
<feature type="region of interest" description="Disordered" evidence="5">
    <location>
        <begin position="1630"/>
        <end position="1682"/>
    </location>
</feature>
<organism evidence="8 9">
    <name type="scientific">Ceraceosorus bombacis</name>
    <dbReference type="NCBI Taxonomy" id="401625"/>
    <lineage>
        <taxon>Eukaryota</taxon>
        <taxon>Fungi</taxon>
        <taxon>Dikarya</taxon>
        <taxon>Basidiomycota</taxon>
        <taxon>Ustilaginomycotina</taxon>
        <taxon>Exobasidiomycetes</taxon>
        <taxon>Ceraceosorales</taxon>
        <taxon>Ceraceosoraceae</taxon>
        <taxon>Ceraceosorus</taxon>
    </lineage>
</organism>
<feature type="region of interest" description="Disordered" evidence="5">
    <location>
        <begin position="1823"/>
        <end position="1905"/>
    </location>
</feature>
<evidence type="ECO:0000313" key="9">
    <source>
        <dbReference type="Proteomes" id="UP000054845"/>
    </source>
</evidence>
<evidence type="ECO:0000259" key="7">
    <source>
        <dbReference type="Pfam" id="PF00955"/>
    </source>
</evidence>
<dbReference type="Pfam" id="PF00955">
    <property type="entry name" value="HCO3_cotransp"/>
    <property type="match status" value="2"/>
</dbReference>
<evidence type="ECO:0000313" key="8">
    <source>
        <dbReference type="EMBL" id="CEH15288.1"/>
    </source>
</evidence>
<feature type="compositionally biased region" description="Low complexity" evidence="5">
    <location>
        <begin position="864"/>
        <end position="878"/>
    </location>
</feature>
<feature type="compositionally biased region" description="Polar residues" evidence="5">
    <location>
        <begin position="1664"/>
        <end position="1681"/>
    </location>
</feature>
<keyword evidence="2 6" id="KW-0812">Transmembrane</keyword>
<dbReference type="OrthoDB" id="1735926at2759"/>
<feature type="compositionally biased region" description="Basic and acidic residues" evidence="5">
    <location>
        <begin position="1123"/>
        <end position="1142"/>
    </location>
</feature>
<feature type="compositionally biased region" description="Basic and acidic residues" evidence="5">
    <location>
        <begin position="1222"/>
        <end position="1255"/>
    </location>
</feature>
<evidence type="ECO:0000256" key="6">
    <source>
        <dbReference type="SAM" id="Phobius"/>
    </source>
</evidence>
<reference evidence="8 9" key="1">
    <citation type="submission" date="2014-09" db="EMBL/GenBank/DDBJ databases">
        <authorList>
            <person name="Magalhaes I.L.F."/>
            <person name="Oliveira U."/>
            <person name="Santos F.R."/>
            <person name="Vidigal T.H.D.A."/>
            <person name="Brescovit A.D."/>
            <person name="Santos A.J."/>
        </authorList>
    </citation>
    <scope>NUCLEOTIDE SEQUENCE [LARGE SCALE GENOMIC DNA]</scope>
</reference>
<feature type="transmembrane region" description="Helical" evidence="6">
    <location>
        <begin position="538"/>
        <end position="562"/>
    </location>
</feature>
<evidence type="ECO:0000256" key="3">
    <source>
        <dbReference type="ARBA" id="ARBA00022989"/>
    </source>
</evidence>
<keyword evidence="9" id="KW-1185">Reference proteome</keyword>
<feature type="region of interest" description="Disordered" evidence="5">
    <location>
        <begin position="925"/>
        <end position="1617"/>
    </location>
</feature>
<dbReference type="Proteomes" id="UP000054845">
    <property type="component" value="Unassembled WGS sequence"/>
</dbReference>
<comment type="subcellular location">
    <subcellularLocation>
        <location evidence="1">Membrane</location>
        <topology evidence="1">Multi-pass membrane protein</topology>
    </subcellularLocation>
</comment>
<name>A0A0P1BH19_9BASI</name>